<dbReference type="Proteomes" id="UP001063698">
    <property type="component" value="Chromosome"/>
</dbReference>
<dbReference type="EMBL" id="CP006868">
    <property type="protein sequence ID" value="UXD22564.1"/>
    <property type="molecule type" value="Genomic_DNA"/>
</dbReference>
<dbReference type="KEGG" id="ipc:IPA_06255"/>
<dbReference type="Gene3D" id="2.130.10.10">
    <property type="entry name" value="YVTN repeat-like/Quinoprotein amine dehydrogenase"/>
    <property type="match status" value="1"/>
</dbReference>
<accession>A0A977KBE2</accession>
<protein>
    <submittedName>
        <fullName evidence="1">Uncharacterized protein</fullName>
    </submittedName>
</protein>
<gene>
    <name evidence="1" type="ORF">IPA_06255</name>
</gene>
<proteinExistence type="predicted"/>
<dbReference type="InterPro" id="IPR015943">
    <property type="entry name" value="WD40/YVTN_repeat-like_dom_sf"/>
</dbReference>
<sequence length="308" mass="33885">MMVMRRGIALLLLVLVALQAAQLELIYSKITFGWPIWKVDSDCKTYTIGVTYMNYDDASYCCGKIYQLDDDEVRIFKATSVNDDPIPLGKVSLDEDFDKIVAVSDGFVVCKDTTCVRYLDNGTVLWRATLQGSGLGDADLEYVRNAVAIPLEKGIVYLDPDTGSMISYVSFGREVTHTAACGSLQALSLKGELGDSLIVLNLSDIEHPKVILNRTRSWHITTLDLSHDCRYLLVTSLQKVYVLRPTDGEVLASKMAAEGTYFITASNICKVKDDVYTIGVVAVDLNSLSSITDLGGAWVALYGYLLTQ</sequence>
<dbReference type="AlphaFoldDB" id="A0A977KBE2"/>
<organism evidence="1 2">
    <name type="scientific">Ignicoccus pacificus DSM 13166</name>
    <dbReference type="NCBI Taxonomy" id="940294"/>
    <lineage>
        <taxon>Archaea</taxon>
        <taxon>Thermoproteota</taxon>
        <taxon>Thermoprotei</taxon>
        <taxon>Desulfurococcales</taxon>
        <taxon>Desulfurococcaceae</taxon>
        <taxon>Ignicoccus</taxon>
    </lineage>
</organism>
<dbReference type="InterPro" id="IPR011047">
    <property type="entry name" value="Quinoprotein_ADH-like_sf"/>
</dbReference>
<keyword evidence="2" id="KW-1185">Reference proteome</keyword>
<evidence type="ECO:0000313" key="1">
    <source>
        <dbReference type="EMBL" id="UXD22564.1"/>
    </source>
</evidence>
<dbReference type="SUPFAM" id="SSF50998">
    <property type="entry name" value="Quinoprotein alcohol dehydrogenase-like"/>
    <property type="match status" value="1"/>
</dbReference>
<evidence type="ECO:0000313" key="2">
    <source>
        <dbReference type="Proteomes" id="UP001063698"/>
    </source>
</evidence>
<name>A0A977KBE2_9CREN</name>
<reference evidence="1" key="1">
    <citation type="submission" date="2013-11" db="EMBL/GenBank/DDBJ databases">
        <title>Comparative genomics of Ignicoccus.</title>
        <authorList>
            <person name="Podar M."/>
        </authorList>
    </citation>
    <scope>NUCLEOTIDE SEQUENCE</scope>
    <source>
        <strain evidence="1">DSM 13166</strain>
    </source>
</reference>